<dbReference type="EMBL" id="LN906597">
    <property type="protein sequence ID" value="CUT16911.1"/>
    <property type="molecule type" value="Genomic_DNA"/>
</dbReference>
<keyword evidence="2" id="KW-1185">Reference proteome</keyword>
<dbReference type="PATRIC" id="fig|1561003.3.peg.49"/>
<evidence type="ECO:0008006" key="3">
    <source>
        <dbReference type="Google" id="ProtNLM"/>
    </source>
</evidence>
<protein>
    <recommendedName>
        <fullName evidence="3">DUF1841 family protein</fullName>
    </recommendedName>
</protein>
<dbReference type="Pfam" id="PF08897">
    <property type="entry name" value="DUF1841"/>
    <property type="match status" value="1"/>
</dbReference>
<reference evidence="2" key="1">
    <citation type="submission" date="2015-11" db="EMBL/GenBank/DDBJ databases">
        <authorList>
            <person name="Seth-Smith H.M.B."/>
        </authorList>
    </citation>
    <scope>NUCLEOTIDE SEQUENCE [LARGE SCALE GENOMIC DNA]</scope>
    <source>
        <strain evidence="2">2013Ark11</strain>
    </source>
</reference>
<dbReference type="Proteomes" id="UP000198651">
    <property type="component" value="Chromosome I"/>
</dbReference>
<sequence length="141" mass="16568">MFTPSRNESRLFFFNTWSKMLAQKPLLGLEEKASHIIALHPEYHRILSHPHMYLEYEFVPESGMANPFLHLSLHLTIAEQIDTNQPHGISNLFSKLHKKNTDEHTARHAILEILEDELWNAVNNQKTFDHQQYLQRISSLL</sequence>
<name>A0A0S4M1M4_9BURK</name>
<organism evidence="1 2">
    <name type="scientific">Candidatus Ichthyocystis hellenicum</name>
    <dbReference type="NCBI Taxonomy" id="1561003"/>
    <lineage>
        <taxon>Bacteria</taxon>
        <taxon>Pseudomonadati</taxon>
        <taxon>Pseudomonadota</taxon>
        <taxon>Betaproteobacteria</taxon>
        <taxon>Burkholderiales</taxon>
        <taxon>Candidatus Ichthyocystis</taxon>
    </lineage>
</organism>
<accession>A0A0S4M1M4</accession>
<evidence type="ECO:0000313" key="1">
    <source>
        <dbReference type="EMBL" id="CUT16911.1"/>
    </source>
</evidence>
<dbReference type="AlphaFoldDB" id="A0A0S4M1M4"/>
<proteinExistence type="predicted"/>
<dbReference type="STRING" id="1561003.Ark11_0051"/>
<dbReference type="OrthoDB" id="9789432at2"/>
<evidence type="ECO:0000313" key="2">
    <source>
        <dbReference type="Proteomes" id="UP000198651"/>
    </source>
</evidence>
<dbReference type="InterPro" id="IPR014993">
    <property type="entry name" value="DUF1841"/>
</dbReference>
<dbReference type="RefSeq" id="WP_157722190.1">
    <property type="nucleotide sequence ID" value="NZ_FLSL01000084.1"/>
</dbReference>
<gene>
    <name evidence="1" type="ORF">Ark11_0051</name>
</gene>